<feature type="signal peptide" evidence="1">
    <location>
        <begin position="1"/>
        <end position="26"/>
    </location>
</feature>
<gene>
    <name evidence="2" type="ORF">MACH26_16180</name>
</gene>
<protein>
    <submittedName>
        <fullName evidence="2">Uncharacterized protein</fullName>
    </submittedName>
</protein>
<evidence type="ECO:0000256" key="1">
    <source>
        <dbReference type="SAM" id="SignalP"/>
    </source>
</evidence>
<reference evidence="2" key="1">
    <citation type="submission" date="2023-01" db="EMBL/GenBank/DDBJ databases">
        <title>Complete genome sequence of Planctobacterium marinum strain Dej080120_11.</title>
        <authorList>
            <person name="Ueki S."/>
            <person name="Maruyama F."/>
        </authorList>
    </citation>
    <scope>NUCLEOTIDE SEQUENCE</scope>
    <source>
        <strain evidence="2">Dej080120_11</strain>
    </source>
</reference>
<feature type="chain" id="PRO_5041449774" evidence="1">
    <location>
        <begin position="27"/>
        <end position="88"/>
    </location>
</feature>
<name>A0AA48HM66_9ALTE</name>
<evidence type="ECO:0000313" key="3">
    <source>
        <dbReference type="Proteomes" id="UP001333710"/>
    </source>
</evidence>
<dbReference type="KEGG" id="pmaw:MACH26_16180"/>
<organism evidence="2 3">
    <name type="scientific">Planctobacterium marinum</name>
    <dbReference type="NCBI Taxonomy" id="1631968"/>
    <lineage>
        <taxon>Bacteria</taxon>
        <taxon>Pseudomonadati</taxon>
        <taxon>Pseudomonadota</taxon>
        <taxon>Gammaproteobacteria</taxon>
        <taxon>Alteromonadales</taxon>
        <taxon>Alteromonadaceae</taxon>
        <taxon>Planctobacterium</taxon>
    </lineage>
</organism>
<proteinExistence type="predicted"/>
<dbReference type="RefSeq" id="WP_338292134.1">
    <property type="nucleotide sequence ID" value="NZ_AP027272.1"/>
</dbReference>
<dbReference type="EMBL" id="AP027272">
    <property type="protein sequence ID" value="BDX06097.1"/>
    <property type="molecule type" value="Genomic_DNA"/>
</dbReference>
<dbReference type="AlphaFoldDB" id="A0AA48HM66"/>
<sequence length="88" mass="9626">MKTLVQKSGSLVLATVLAVASLNASANVTLDDVTDYYLYETLVQSEFDLDNKLVNQVDASSEASLTEQSLLIAQQRNEETMTIQQVAE</sequence>
<keyword evidence="1" id="KW-0732">Signal</keyword>
<dbReference type="Proteomes" id="UP001333710">
    <property type="component" value="Chromosome"/>
</dbReference>
<keyword evidence="3" id="KW-1185">Reference proteome</keyword>
<evidence type="ECO:0000313" key="2">
    <source>
        <dbReference type="EMBL" id="BDX06097.1"/>
    </source>
</evidence>
<accession>A0AA48HM66</accession>